<dbReference type="InterPro" id="IPR003661">
    <property type="entry name" value="HisK_dim/P_dom"/>
</dbReference>
<dbReference type="Pfam" id="PF00072">
    <property type="entry name" value="Response_reg"/>
    <property type="match status" value="1"/>
</dbReference>
<dbReference type="Gene3D" id="1.10.287.130">
    <property type="match status" value="1"/>
</dbReference>
<dbReference type="SUPFAM" id="SSF55874">
    <property type="entry name" value="ATPase domain of HSP90 chaperone/DNA topoisomerase II/histidine kinase"/>
    <property type="match status" value="1"/>
</dbReference>
<dbReference type="Gene3D" id="3.40.50.2300">
    <property type="match status" value="1"/>
</dbReference>
<dbReference type="SMART" id="SM00065">
    <property type="entry name" value="GAF"/>
    <property type="match status" value="1"/>
</dbReference>
<dbReference type="SUPFAM" id="SSF52172">
    <property type="entry name" value="CheY-like"/>
    <property type="match status" value="1"/>
</dbReference>
<reference evidence="10 11" key="1">
    <citation type="submission" date="2020-01" db="EMBL/GenBank/DDBJ databases">
        <authorList>
            <person name="Lee S.D."/>
        </authorList>
    </citation>
    <scope>NUCLEOTIDE SEQUENCE [LARGE SCALE GENOMIC DNA]</scope>
    <source>
        <strain evidence="10 11">SAP-35</strain>
    </source>
</reference>
<accession>A0ABX0FGR3</accession>
<dbReference type="Pfam" id="PF02518">
    <property type="entry name" value="HATPase_c"/>
    <property type="match status" value="1"/>
</dbReference>
<evidence type="ECO:0000256" key="1">
    <source>
        <dbReference type="ARBA" id="ARBA00000085"/>
    </source>
</evidence>
<sequence>MLKHNAIESAEYEHFSPNPALEQRVEERTAALSQALAVVEAQKLELENALRMRDETQRQLEAELEDAHLLHGISAMLIDENTLGDLYQKLVDAATLVMRSDFGSMQRYDEERNQLELIAHRGLNDEAVQFWKWVHPGRACTCGRALAVSGRVIVPDFERCEFIEGSEDLIAFRKAGARSAQSTPLLTRNGRLVGMLTTHWTRTHEPGERELRLLDIVARQAADLIERNTSADALRHQTGRLLEADRYKNEFLATLAHELRNPLAPIQTGLVVLKIGKSEQAPSVLSMMERQLGHMVRLIDDLLDVSRISRGMVTLKRERVELGAVIDSAVETSRPLITAAKHKFTVTVPGNIVWLDADMTRVAQIISNLLNNAAKYTPPGGQIELVAEASGAEVMIRVIDNGIGIPAAMLPRIFDLFTQVDAAIERSQGGLGVGLALAKQLAEMHDGRIEVHSPGAEGGSVFTLRLPVANAAAMDPAADRRPALGRAAAAAARVLIVDDNIDAAETLALLLEELGYTTSVVLEAPKALQAALAFAPDVVFLDIGMPHLNGFDLARQLRGQPALKDVYLAALSGWGSDEDRARSRDAGIDHHLTKPVMLEEVTDLLAAVTRRV</sequence>
<dbReference type="Proteomes" id="UP000666369">
    <property type="component" value="Unassembled WGS sequence"/>
</dbReference>
<dbReference type="PROSITE" id="PS50110">
    <property type="entry name" value="RESPONSE_REGULATORY"/>
    <property type="match status" value="1"/>
</dbReference>
<dbReference type="SUPFAM" id="SSF55781">
    <property type="entry name" value="GAF domain-like"/>
    <property type="match status" value="1"/>
</dbReference>
<feature type="coiled-coil region" evidence="7">
    <location>
        <begin position="39"/>
        <end position="66"/>
    </location>
</feature>
<dbReference type="InterPro" id="IPR001789">
    <property type="entry name" value="Sig_transdc_resp-reg_receiver"/>
</dbReference>
<dbReference type="CDD" id="cd00082">
    <property type="entry name" value="HisKA"/>
    <property type="match status" value="1"/>
</dbReference>
<dbReference type="Gene3D" id="3.30.450.40">
    <property type="match status" value="1"/>
</dbReference>
<protein>
    <recommendedName>
        <fullName evidence="2">histidine kinase</fullName>
        <ecNumber evidence="2">2.7.13.3</ecNumber>
    </recommendedName>
</protein>
<evidence type="ECO:0000256" key="5">
    <source>
        <dbReference type="ARBA" id="ARBA00022777"/>
    </source>
</evidence>
<dbReference type="Pfam" id="PF13185">
    <property type="entry name" value="GAF_2"/>
    <property type="match status" value="1"/>
</dbReference>
<dbReference type="InterPro" id="IPR011006">
    <property type="entry name" value="CheY-like_superfamily"/>
</dbReference>
<keyword evidence="11" id="KW-1185">Reference proteome</keyword>
<evidence type="ECO:0000256" key="3">
    <source>
        <dbReference type="ARBA" id="ARBA00022553"/>
    </source>
</evidence>
<evidence type="ECO:0000259" key="9">
    <source>
        <dbReference type="PROSITE" id="PS50110"/>
    </source>
</evidence>
<dbReference type="SMART" id="SM00388">
    <property type="entry name" value="HisKA"/>
    <property type="match status" value="1"/>
</dbReference>
<dbReference type="RefSeq" id="WP_166099594.1">
    <property type="nucleotide sequence ID" value="NZ_JAADJT010000002.1"/>
</dbReference>
<name>A0ABX0FGR3_9BURK</name>
<dbReference type="InterPro" id="IPR036097">
    <property type="entry name" value="HisK_dim/P_sf"/>
</dbReference>
<dbReference type="InterPro" id="IPR003594">
    <property type="entry name" value="HATPase_dom"/>
</dbReference>
<proteinExistence type="predicted"/>
<dbReference type="Gene3D" id="3.30.565.10">
    <property type="entry name" value="Histidine kinase-like ATPase, C-terminal domain"/>
    <property type="match status" value="1"/>
</dbReference>
<feature type="modified residue" description="4-aspartylphosphate" evidence="6">
    <location>
        <position position="542"/>
    </location>
</feature>
<dbReference type="EMBL" id="JAADJT010000002">
    <property type="protein sequence ID" value="NGZ83703.1"/>
    <property type="molecule type" value="Genomic_DNA"/>
</dbReference>
<dbReference type="InterPro" id="IPR003018">
    <property type="entry name" value="GAF"/>
</dbReference>
<evidence type="ECO:0000256" key="4">
    <source>
        <dbReference type="ARBA" id="ARBA00022679"/>
    </source>
</evidence>
<comment type="caution">
    <text evidence="10">The sequence shown here is derived from an EMBL/GenBank/DDBJ whole genome shotgun (WGS) entry which is preliminary data.</text>
</comment>
<evidence type="ECO:0000256" key="2">
    <source>
        <dbReference type="ARBA" id="ARBA00012438"/>
    </source>
</evidence>
<evidence type="ECO:0000259" key="8">
    <source>
        <dbReference type="PROSITE" id="PS50109"/>
    </source>
</evidence>
<keyword evidence="4" id="KW-0808">Transferase</keyword>
<dbReference type="SMART" id="SM00448">
    <property type="entry name" value="REC"/>
    <property type="match status" value="1"/>
</dbReference>
<dbReference type="InterPro" id="IPR004358">
    <property type="entry name" value="Sig_transdc_His_kin-like_C"/>
</dbReference>
<feature type="domain" description="Response regulatory" evidence="9">
    <location>
        <begin position="493"/>
        <end position="609"/>
    </location>
</feature>
<organism evidence="10 11">
    <name type="scientific">Duganella aceris</name>
    <dbReference type="NCBI Taxonomy" id="2703883"/>
    <lineage>
        <taxon>Bacteria</taxon>
        <taxon>Pseudomonadati</taxon>
        <taxon>Pseudomonadota</taxon>
        <taxon>Betaproteobacteria</taxon>
        <taxon>Burkholderiales</taxon>
        <taxon>Oxalobacteraceae</taxon>
        <taxon>Telluria group</taxon>
        <taxon>Duganella</taxon>
    </lineage>
</organism>
<dbReference type="Pfam" id="PF00512">
    <property type="entry name" value="HisKA"/>
    <property type="match status" value="1"/>
</dbReference>
<keyword evidence="7" id="KW-0175">Coiled coil</keyword>
<dbReference type="InterPro" id="IPR005467">
    <property type="entry name" value="His_kinase_dom"/>
</dbReference>
<dbReference type="SMART" id="SM00387">
    <property type="entry name" value="HATPase_c"/>
    <property type="match status" value="1"/>
</dbReference>
<dbReference type="PRINTS" id="PR00344">
    <property type="entry name" value="BCTRLSENSOR"/>
</dbReference>
<dbReference type="PANTHER" id="PTHR43547">
    <property type="entry name" value="TWO-COMPONENT HISTIDINE KINASE"/>
    <property type="match status" value="1"/>
</dbReference>
<dbReference type="EC" id="2.7.13.3" evidence="2"/>
<evidence type="ECO:0000256" key="7">
    <source>
        <dbReference type="SAM" id="Coils"/>
    </source>
</evidence>
<keyword evidence="3 6" id="KW-0597">Phosphoprotein</keyword>
<evidence type="ECO:0000313" key="10">
    <source>
        <dbReference type="EMBL" id="NGZ83703.1"/>
    </source>
</evidence>
<dbReference type="PANTHER" id="PTHR43547:SF2">
    <property type="entry name" value="HYBRID SIGNAL TRANSDUCTION HISTIDINE KINASE C"/>
    <property type="match status" value="1"/>
</dbReference>
<dbReference type="PROSITE" id="PS50109">
    <property type="entry name" value="HIS_KIN"/>
    <property type="match status" value="1"/>
</dbReference>
<evidence type="ECO:0000313" key="11">
    <source>
        <dbReference type="Proteomes" id="UP000666369"/>
    </source>
</evidence>
<keyword evidence="5" id="KW-0418">Kinase</keyword>
<gene>
    <name evidence="10" type="ORF">GW587_05445</name>
</gene>
<dbReference type="SUPFAM" id="SSF47384">
    <property type="entry name" value="Homodimeric domain of signal transducing histidine kinase"/>
    <property type="match status" value="1"/>
</dbReference>
<reference evidence="11" key="2">
    <citation type="submission" date="2023-07" db="EMBL/GenBank/DDBJ databases">
        <title>Duganella aceri sp. nov., isolated from tree sap.</title>
        <authorList>
            <person name="Kim I.S."/>
        </authorList>
    </citation>
    <scope>NUCLEOTIDE SEQUENCE [LARGE SCALE GENOMIC DNA]</scope>
    <source>
        <strain evidence="11">SAP-35</strain>
    </source>
</reference>
<dbReference type="InterPro" id="IPR036890">
    <property type="entry name" value="HATPase_C_sf"/>
</dbReference>
<feature type="domain" description="Histidine kinase" evidence="8">
    <location>
        <begin position="254"/>
        <end position="470"/>
    </location>
</feature>
<evidence type="ECO:0000256" key="6">
    <source>
        <dbReference type="PROSITE-ProRule" id="PRU00169"/>
    </source>
</evidence>
<dbReference type="InterPro" id="IPR029016">
    <property type="entry name" value="GAF-like_dom_sf"/>
</dbReference>
<comment type="catalytic activity">
    <reaction evidence="1">
        <text>ATP + protein L-histidine = ADP + protein N-phospho-L-histidine.</text>
        <dbReference type="EC" id="2.7.13.3"/>
    </reaction>
</comment>